<dbReference type="InterPro" id="IPR029768">
    <property type="entry name" value="Aldolase_I_AS"/>
</dbReference>
<evidence type="ECO:0000256" key="1">
    <source>
        <dbReference type="ARBA" id="ARBA00000441"/>
    </source>
</evidence>
<dbReference type="PROSITE" id="PS00158">
    <property type="entry name" value="ALDOLASE_CLASS_I"/>
    <property type="match status" value="1"/>
</dbReference>
<comment type="caution">
    <text evidence="7">The sequence shown here is derived from an EMBL/GenBank/DDBJ whole genome shotgun (WGS) entry which is preliminary data.</text>
</comment>
<dbReference type="Proteomes" id="UP000311605">
    <property type="component" value="Unassembled WGS sequence"/>
</dbReference>
<dbReference type="RefSeq" id="WP_139677167.1">
    <property type="nucleotide sequence ID" value="NZ_VDMN01000003.1"/>
</dbReference>
<dbReference type="SUPFAM" id="SSF51569">
    <property type="entry name" value="Aldolase"/>
    <property type="match status" value="1"/>
</dbReference>
<organism evidence="7 8">
    <name type="scientific">Aliirhizobium smilacinae</name>
    <dbReference type="NCBI Taxonomy" id="1395944"/>
    <lineage>
        <taxon>Bacteria</taxon>
        <taxon>Pseudomonadati</taxon>
        <taxon>Pseudomonadota</taxon>
        <taxon>Alphaproteobacteria</taxon>
        <taxon>Hyphomicrobiales</taxon>
        <taxon>Rhizobiaceae</taxon>
        <taxon>Aliirhizobium</taxon>
    </lineage>
</organism>
<dbReference type="InterPro" id="IPR000741">
    <property type="entry name" value="FBA_I"/>
</dbReference>
<evidence type="ECO:0000313" key="7">
    <source>
        <dbReference type="EMBL" id="TNM62672.1"/>
    </source>
</evidence>
<reference evidence="7 8" key="1">
    <citation type="submission" date="2019-06" db="EMBL/GenBank/DDBJ databases">
        <title>The draft genome of Rhizobium smilacinae PTYR-5.</title>
        <authorList>
            <person name="Liu L."/>
            <person name="Li L."/>
            <person name="Zhang X."/>
        </authorList>
    </citation>
    <scope>NUCLEOTIDE SEQUENCE [LARGE SCALE GENOMIC DNA]</scope>
    <source>
        <strain evidence="7 8">PTYR-5</strain>
    </source>
</reference>
<dbReference type="GO" id="GO:0004332">
    <property type="term" value="F:fructose-bisphosphate aldolase activity"/>
    <property type="evidence" value="ECO:0007669"/>
    <property type="project" value="UniProtKB-EC"/>
</dbReference>
<dbReference type="InterPro" id="IPR013785">
    <property type="entry name" value="Aldolase_TIM"/>
</dbReference>
<comment type="similarity">
    <text evidence="3 6">Belongs to the class I fructose-bisphosphate aldolase family.</text>
</comment>
<dbReference type="NCBIfam" id="NF033379">
    <property type="entry name" value="FrucBisAld_I"/>
    <property type="match status" value="1"/>
</dbReference>
<evidence type="ECO:0000256" key="5">
    <source>
        <dbReference type="ARBA" id="ARBA00023239"/>
    </source>
</evidence>
<dbReference type="EMBL" id="VDMN01000003">
    <property type="protein sequence ID" value="TNM62672.1"/>
    <property type="molecule type" value="Genomic_DNA"/>
</dbReference>
<evidence type="ECO:0000256" key="4">
    <source>
        <dbReference type="ARBA" id="ARBA00023152"/>
    </source>
</evidence>
<keyword evidence="8" id="KW-1185">Reference proteome</keyword>
<dbReference type="GO" id="GO:0006096">
    <property type="term" value="P:glycolytic process"/>
    <property type="evidence" value="ECO:0007669"/>
    <property type="project" value="UniProtKB-UniPathway"/>
</dbReference>
<accession>A0A5C4XH48</accession>
<sequence length="341" mass="37265">MTERLEDIALKMVSNGKGLLAADESTGTIKKRFDSIGIASTEESRRDYREMLFRTESAMKNCISGVILYEETLYQKAADGTPFVDLMTAAGSIPGIKVDIGAKPMALHPHEFITEGLDGLYERLRKYREAGARFAKWRGVITIGDHRPSWGSIKANSQSLARYAALCQQAEIVPIVEPEVMMDGTPGDHDINRCAEVTQHVLQTVFADLFDARVDLEGMILKPNMVIDGIKARKASVEEVAERTVKVLKATVPASVPGIAFLSGGQTSEEATAHLSAMVAGYDLPWKLTYSYGRALQETALKAWGGKSENVAAGQRAFQHRAEMNTLAANGSWKKDLEKAA</sequence>
<evidence type="ECO:0000256" key="3">
    <source>
        <dbReference type="ARBA" id="ARBA00010387"/>
    </source>
</evidence>
<dbReference type="OrthoDB" id="9793595at2"/>
<evidence type="ECO:0000256" key="6">
    <source>
        <dbReference type="RuleBase" id="RU003994"/>
    </source>
</evidence>
<dbReference type="EC" id="4.1.2.13" evidence="6"/>
<evidence type="ECO:0000313" key="8">
    <source>
        <dbReference type="Proteomes" id="UP000311605"/>
    </source>
</evidence>
<dbReference type="AlphaFoldDB" id="A0A5C4XH48"/>
<keyword evidence="4 6" id="KW-0324">Glycolysis</keyword>
<name>A0A5C4XH48_9HYPH</name>
<evidence type="ECO:0000256" key="2">
    <source>
        <dbReference type="ARBA" id="ARBA00004714"/>
    </source>
</evidence>
<dbReference type="UniPathway" id="UPA00109">
    <property type="reaction ID" value="UER00183"/>
</dbReference>
<dbReference type="FunFam" id="3.20.20.70:FF:000140">
    <property type="entry name" value="Fructose-bisphosphate aldolase"/>
    <property type="match status" value="1"/>
</dbReference>
<comment type="catalytic activity">
    <reaction evidence="1 6">
        <text>beta-D-fructose 1,6-bisphosphate = D-glyceraldehyde 3-phosphate + dihydroxyacetone phosphate</text>
        <dbReference type="Rhea" id="RHEA:14729"/>
        <dbReference type="ChEBI" id="CHEBI:32966"/>
        <dbReference type="ChEBI" id="CHEBI:57642"/>
        <dbReference type="ChEBI" id="CHEBI:59776"/>
        <dbReference type="EC" id="4.1.2.13"/>
    </reaction>
</comment>
<dbReference type="Pfam" id="PF00274">
    <property type="entry name" value="Glycolytic"/>
    <property type="match status" value="1"/>
</dbReference>
<dbReference type="PANTHER" id="PTHR11627">
    <property type="entry name" value="FRUCTOSE-BISPHOSPHATE ALDOLASE"/>
    <property type="match status" value="1"/>
</dbReference>
<comment type="pathway">
    <text evidence="2">Carbohydrate degradation; glycolysis; D-glyceraldehyde 3-phosphate and glycerone phosphate from D-glucose: step 4/4.</text>
</comment>
<proteinExistence type="inferred from homology"/>
<gene>
    <name evidence="7" type="ORF">FHP24_15665</name>
</gene>
<protein>
    <recommendedName>
        <fullName evidence="6">Fructose-bisphosphate aldolase</fullName>
        <ecNumber evidence="6">4.1.2.13</ecNumber>
    </recommendedName>
</protein>
<keyword evidence="5 6" id="KW-0456">Lyase</keyword>
<dbReference type="Gene3D" id="3.20.20.70">
    <property type="entry name" value="Aldolase class I"/>
    <property type="match status" value="1"/>
</dbReference>